<dbReference type="GO" id="GO:0009007">
    <property type="term" value="F:site-specific DNA-methyltransferase (adenine-specific) activity"/>
    <property type="evidence" value="ECO:0007669"/>
    <property type="project" value="UniProtKB-EC"/>
</dbReference>
<evidence type="ECO:0000256" key="3">
    <source>
        <dbReference type="ARBA" id="ARBA00022603"/>
    </source>
</evidence>
<dbReference type="Gene3D" id="1.10.1020.10">
    <property type="entry name" value="Adenine-specific Methyltransferase, Domain 2"/>
    <property type="match status" value="1"/>
</dbReference>
<accession>A0A1U7M8E6</accession>
<dbReference type="PANTHER" id="PTHR30481">
    <property type="entry name" value="DNA ADENINE METHYLASE"/>
    <property type="match status" value="1"/>
</dbReference>
<keyword evidence="5" id="KW-0949">S-adenosyl-L-methionine</keyword>
<evidence type="ECO:0000256" key="6">
    <source>
        <dbReference type="ARBA" id="ARBA00047942"/>
    </source>
</evidence>
<dbReference type="GO" id="GO:0043565">
    <property type="term" value="F:sequence-specific DNA binding"/>
    <property type="evidence" value="ECO:0007669"/>
    <property type="project" value="TreeGrafter"/>
</dbReference>
<comment type="catalytic activity">
    <reaction evidence="6">
        <text>a 2'-deoxyadenosine in DNA + S-adenosyl-L-methionine = an N(6)-methyl-2'-deoxyadenosine in DNA + S-adenosyl-L-homocysteine + H(+)</text>
        <dbReference type="Rhea" id="RHEA:15197"/>
        <dbReference type="Rhea" id="RHEA-COMP:12418"/>
        <dbReference type="Rhea" id="RHEA-COMP:12419"/>
        <dbReference type="ChEBI" id="CHEBI:15378"/>
        <dbReference type="ChEBI" id="CHEBI:57856"/>
        <dbReference type="ChEBI" id="CHEBI:59789"/>
        <dbReference type="ChEBI" id="CHEBI:90615"/>
        <dbReference type="ChEBI" id="CHEBI:90616"/>
        <dbReference type="EC" id="2.1.1.72"/>
    </reaction>
</comment>
<organism evidence="8 9">
    <name type="scientific">Tissierella creatinophila DSM 6911</name>
    <dbReference type="NCBI Taxonomy" id="1123403"/>
    <lineage>
        <taxon>Bacteria</taxon>
        <taxon>Bacillati</taxon>
        <taxon>Bacillota</taxon>
        <taxon>Tissierellia</taxon>
        <taxon>Tissierellales</taxon>
        <taxon>Tissierellaceae</taxon>
        <taxon>Tissierella</taxon>
    </lineage>
</organism>
<evidence type="ECO:0000256" key="5">
    <source>
        <dbReference type="ARBA" id="ARBA00022691"/>
    </source>
</evidence>
<dbReference type="Pfam" id="PF02086">
    <property type="entry name" value="MethyltransfD12"/>
    <property type="match status" value="1"/>
</dbReference>
<dbReference type="InterPro" id="IPR029063">
    <property type="entry name" value="SAM-dependent_MTases_sf"/>
</dbReference>
<dbReference type="InterPro" id="IPR012327">
    <property type="entry name" value="MeTrfase_D12"/>
</dbReference>
<dbReference type="OrthoDB" id="9805629at2"/>
<feature type="binding site" evidence="7">
    <location>
        <position position="50"/>
    </location>
    <ligand>
        <name>S-adenosyl-L-methionine</name>
        <dbReference type="ChEBI" id="CHEBI:59789"/>
    </ligand>
</feature>
<dbReference type="InterPro" id="IPR012263">
    <property type="entry name" value="M_m6A_EcoRV"/>
</dbReference>
<dbReference type="GO" id="GO:1904047">
    <property type="term" value="F:S-adenosyl-L-methionine binding"/>
    <property type="evidence" value="ECO:0007669"/>
    <property type="project" value="TreeGrafter"/>
</dbReference>
<dbReference type="GO" id="GO:0032259">
    <property type="term" value="P:methylation"/>
    <property type="evidence" value="ECO:0007669"/>
    <property type="project" value="UniProtKB-KW"/>
</dbReference>
<keyword evidence="9" id="KW-1185">Reference proteome</keyword>
<keyword evidence="3 8" id="KW-0489">Methyltransferase</keyword>
<gene>
    <name evidence="8" type="primary">dpnM</name>
    <name evidence="8" type="ORF">TICRE_04120</name>
</gene>
<reference evidence="8 9" key="1">
    <citation type="submission" date="2016-02" db="EMBL/GenBank/DDBJ databases">
        <title>Genome sequence of Tissierella creatinophila DSM 6911.</title>
        <authorList>
            <person name="Poehlein A."/>
            <person name="Daniel R."/>
        </authorList>
    </citation>
    <scope>NUCLEOTIDE SEQUENCE [LARGE SCALE GENOMIC DNA]</scope>
    <source>
        <strain evidence="8 9">DSM 6911</strain>
    </source>
</reference>
<dbReference type="SUPFAM" id="SSF53335">
    <property type="entry name" value="S-adenosyl-L-methionine-dependent methyltransferases"/>
    <property type="match status" value="1"/>
</dbReference>
<dbReference type="InterPro" id="IPR023095">
    <property type="entry name" value="Ade_MeTrfase_dom_2"/>
</dbReference>
<dbReference type="Gene3D" id="3.40.50.150">
    <property type="entry name" value="Vaccinia Virus protein VP39"/>
    <property type="match status" value="1"/>
</dbReference>
<dbReference type="EC" id="2.1.1.72" evidence="2"/>
<dbReference type="PIRSF" id="PIRSF000398">
    <property type="entry name" value="M_m6A_EcoRV"/>
    <property type="match status" value="1"/>
</dbReference>
<dbReference type="Proteomes" id="UP000186112">
    <property type="component" value="Unassembled WGS sequence"/>
</dbReference>
<dbReference type="PRINTS" id="PR00505">
    <property type="entry name" value="D12N6MTFRASE"/>
</dbReference>
<comment type="similarity">
    <text evidence="1">Belongs to the N(4)/N(6)-methyltransferase family.</text>
</comment>
<dbReference type="GO" id="GO:0009307">
    <property type="term" value="P:DNA restriction-modification system"/>
    <property type="evidence" value="ECO:0007669"/>
    <property type="project" value="InterPro"/>
</dbReference>
<feature type="binding site" evidence="7">
    <location>
        <position position="7"/>
    </location>
    <ligand>
        <name>S-adenosyl-L-methionine</name>
        <dbReference type="ChEBI" id="CHEBI:59789"/>
    </ligand>
</feature>
<dbReference type="AlphaFoldDB" id="A0A1U7M8E6"/>
<evidence type="ECO:0000256" key="2">
    <source>
        <dbReference type="ARBA" id="ARBA00011900"/>
    </source>
</evidence>
<comment type="caution">
    <text evidence="8">The sequence shown here is derived from an EMBL/GenBank/DDBJ whole genome shotgun (WGS) entry which is preliminary data.</text>
</comment>
<evidence type="ECO:0000256" key="7">
    <source>
        <dbReference type="PIRSR" id="PIRSR000398-1"/>
    </source>
</evidence>
<dbReference type="RefSeq" id="WP_075724628.1">
    <property type="nucleotide sequence ID" value="NZ_LTDM01000005.1"/>
</dbReference>
<protein>
    <recommendedName>
        <fullName evidence="2">site-specific DNA-methyltransferase (adenine-specific)</fullName>
        <ecNumber evidence="2">2.1.1.72</ecNumber>
    </recommendedName>
</protein>
<proteinExistence type="inferred from homology"/>
<evidence type="ECO:0000313" key="8">
    <source>
        <dbReference type="EMBL" id="OLS03555.1"/>
    </source>
</evidence>
<feature type="binding site" evidence="7">
    <location>
        <position position="168"/>
    </location>
    <ligand>
        <name>S-adenosyl-L-methionine</name>
        <dbReference type="ChEBI" id="CHEBI:59789"/>
    </ligand>
</feature>
<dbReference type="PANTHER" id="PTHR30481:SF4">
    <property type="entry name" value="SITE-SPECIFIC DNA-METHYLTRANSFERASE (ADENINE-SPECIFIC)"/>
    <property type="match status" value="1"/>
</dbReference>
<keyword evidence="4 8" id="KW-0808">Transferase</keyword>
<sequence>MSWIGGKKALRELIVSSFPLYYERYIEVFGGGGWVLFHKPPGNDFEVYNDFNGLLTNLFRCVREKPNELMEALYFVLNSREDFARVKDVLSTDSPESDVLKASYFYQLIRYSYASGLTSFGSQPHDMWVNFPLIEQAHRRLSKVVIENKDFEKLIGQYDRPISFFYLDPPYFETEKYYKNVGEGGFQEKDHIRLRDTLMSIEGKFLLSYNDCEYIRDLYDAPNIQIESFTRINNIKQRYDNGAQFSEILIANYDMEERKNSKPSQINLFETENGI</sequence>
<dbReference type="EMBL" id="LTDM01000005">
    <property type="protein sequence ID" value="OLS03555.1"/>
    <property type="molecule type" value="Genomic_DNA"/>
</dbReference>
<evidence type="ECO:0000313" key="9">
    <source>
        <dbReference type="Proteomes" id="UP000186112"/>
    </source>
</evidence>
<evidence type="ECO:0000256" key="1">
    <source>
        <dbReference type="ARBA" id="ARBA00006594"/>
    </source>
</evidence>
<evidence type="ECO:0000256" key="4">
    <source>
        <dbReference type="ARBA" id="ARBA00022679"/>
    </source>
</evidence>
<dbReference type="GO" id="GO:0006298">
    <property type="term" value="P:mismatch repair"/>
    <property type="evidence" value="ECO:0007669"/>
    <property type="project" value="TreeGrafter"/>
</dbReference>
<dbReference type="REBASE" id="194254">
    <property type="entry name" value="M.Tcr6911ORF4120P"/>
</dbReference>
<name>A0A1U7M8E6_TISCR</name>
<feature type="binding site" evidence="7">
    <location>
        <position position="3"/>
    </location>
    <ligand>
        <name>S-adenosyl-L-methionine</name>
        <dbReference type="ChEBI" id="CHEBI:59789"/>
    </ligand>
</feature>